<dbReference type="Proteomes" id="UP001332243">
    <property type="component" value="Unassembled WGS sequence"/>
</dbReference>
<feature type="transmembrane region" description="Helical" evidence="1">
    <location>
        <begin position="117"/>
        <end position="138"/>
    </location>
</feature>
<feature type="transmembrane region" description="Helical" evidence="1">
    <location>
        <begin position="251"/>
        <end position="273"/>
    </location>
</feature>
<evidence type="ECO:0000313" key="3">
    <source>
        <dbReference type="Proteomes" id="UP001332243"/>
    </source>
</evidence>
<keyword evidence="3" id="KW-1185">Reference proteome</keyword>
<evidence type="ECO:0000313" key="2">
    <source>
        <dbReference type="EMBL" id="MEE6261561.1"/>
    </source>
</evidence>
<gene>
    <name evidence="2" type="ORF">V1633_24040</name>
</gene>
<reference evidence="2 3" key="1">
    <citation type="submission" date="2024-01" db="EMBL/GenBank/DDBJ databases">
        <title>Genome insights into Plantactinospora sonchi sp. nov.</title>
        <authorList>
            <person name="Wang L."/>
        </authorList>
    </citation>
    <scope>NUCLEOTIDE SEQUENCE [LARGE SCALE GENOMIC DNA]</scope>
    <source>
        <strain evidence="2 3">NEAU-QY2</strain>
    </source>
</reference>
<sequence>METEQLDRVVRLHPLVYLEEADAVTVGRPDVDSYAIFPPDGAELVRRLAAGTTPRQAAEWYADTYGEPVDVAELLETLAELDFIHPPGVDGPSSADNPSELDVPPDPVRWQRLGRALFSPVAFAGYALLVVTAVAAMVAQPDLAPHYDHIFFTDYYSVIELTLFLGQIPLMLVHEAAHALAGRRLGLRSRLSLSHRLGRLVLETSLDGLVVVPRRRRYLPMLAGIGADVLTVAGLTLVAAVLREPDGSVPLVGRICLALAFGTVLRTVWQFYFFLRTDLYHLFTTVFGCVDLHGTAMRMLRNRVDRWLGRRDRLYDESLFHPVDRRIGRWYSWLVVVGYTVGLATLVYMLPAVYRFASGVLGRFFTEPDLAGLADSVVFLGLNVGQLVLLVVVMVRERRSRVPSPRHVIA</sequence>
<dbReference type="RefSeq" id="WP_331216644.1">
    <property type="nucleotide sequence ID" value="NZ_JAZGQK010000021.1"/>
</dbReference>
<feature type="transmembrane region" description="Helical" evidence="1">
    <location>
        <begin position="330"/>
        <end position="350"/>
    </location>
</feature>
<keyword evidence="1" id="KW-0812">Transmembrane</keyword>
<organism evidence="2 3">
    <name type="scientific">Plantactinospora sonchi</name>
    <dbReference type="NCBI Taxonomy" id="1544735"/>
    <lineage>
        <taxon>Bacteria</taxon>
        <taxon>Bacillati</taxon>
        <taxon>Actinomycetota</taxon>
        <taxon>Actinomycetes</taxon>
        <taxon>Micromonosporales</taxon>
        <taxon>Micromonosporaceae</taxon>
        <taxon>Plantactinospora</taxon>
    </lineage>
</organism>
<keyword evidence="1" id="KW-0472">Membrane</keyword>
<protein>
    <submittedName>
        <fullName evidence="2">Uncharacterized protein</fullName>
    </submittedName>
</protein>
<accession>A0ABU7RZ02</accession>
<comment type="caution">
    <text evidence="2">The sequence shown here is derived from an EMBL/GenBank/DDBJ whole genome shotgun (WGS) entry which is preliminary data.</text>
</comment>
<keyword evidence="1" id="KW-1133">Transmembrane helix</keyword>
<feature type="transmembrane region" description="Helical" evidence="1">
    <location>
        <begin position="218"/>
        <end position="242"/>
    </location>
</feature>
<name>A0ABU7RZ02_9ACTN</name>
<feature type="transmembrane region" description="Helical" evidence="1">
    <location>
        <begin position="158"/>
        <end position="181"/>
    </location>
</feature>
<feature type="transmembrane region" description="Helical" evidence="1">
    <location>
        <begin position="370"/>
        <end position="395"/>
    </location>
</feature>
<evidence type="ECO:0000256" key="1">
    <source>
        <dbReference type="SAM" id="Phobius"/>
    </source>
</evidence>
<proteinExistence type="predicted"/>
<dbReference type="EMBL" id="JAZGQK010000021">
    <property type="protein sequence ID" value="MEE6261561.1"/>
    <property type="molecule type" value="Genomic_DNA"/>
</dbReference>